<reference evidence="2" key="1">
    <citation type="journal article" date="2016" name="Nat. Commun.">
        <title>The Gonium pectorale genome demonstrates co-option of cell cycle regulation during the evolution of multicellularity.</title>
        <authorList>
            <person name="Hanschen E.R."/>
            <person name="Marriage T.N."/>
            <person name="Ferris P.J."/>
            <person name="Hamaji T."/>
            <person name="Toyoda A."/>
            <person name="Fujiyama A."/>
            <person name="Neme R."/>
            <person name="Noguchi H."/>
            <person name="Minakuchi Y."/>
            <person name="Suzuki M."/>
            <person name="Kawai-Toyooka H."/>
            <person name="Smith D.R."/>
            <person name="Sparks H."/>
            <person name="Anderson J."/>
            <person name="Bakaric R."/>
            <person name="Luria V."/>
            <person name="Karger A."/>
            <person name="Kirschner M.W."/>
            <person name="Durand P.M."/>
            <person name="Michod R.E."/>
            <person name="Nozaki H."/>
            <person name="Olson B.J."/>
        </authorList>
    </citation>
    <scope>NUCLEOTIDE SEQUENCE [LARGE SCALE GENOMIC DNA]</scope>
    <source>
        <strain evidence="2">NIES-2863</strain>
    </source>
</reference>
<gene>
    <name evidence="1" type="ORF">GPECTOR_299g809</name>
</gene>
<dbReference type="OrthoDB" id="544449at2759"/>
<evidence type="ECO:0000313" key="1">
    <source>
        <dbReference type="EMBL" id="KXZ41739.1"/>
    </source>
</evidence>
<accession>A0A150FVV1</accession>
<dbReference type="AlphaFoldDB" id="A0A150FVV1"/>
<organism evidence="1 2">
    <name type="scientific">Gonium pectorale</name>
    <name type="common">Green alga</name>
    <dbReference type="NCBI Taxonomy" id="33097"/>
    <lineage>
        <taxon>Eukaryota</taxon>
        <taxon>Viridiplantae</taxon>
        <taxon>Chlorophyta</taxon>
        <taxon>core chlorophytes</taxon>
        <taxon>Chlorophyceae</taxon>
        <taxon>CS clade</taxon>
        <taxon>Chlamydomonadales</taxon>
        <taxon>Volvocaceae</taxon>
        <taxon>Gonium</taxon>
    </lineage>
</organism>
<keyword evidence="2" id="KW-1185">Reference proteome</keyword>
<evidence type="ECO:0000313" key="2">
    <source>
        <dbReference type="Proteomes" id="UP000075714"/>
    </source>
</evidence>
<proteinExistence type="predicted"/>
<sequence>MRVLVKPRLQVENWSLYWKESLKTSTECLEPIELDLPEEAGAAGGVSGEAASRVAGPTAADLLCATAAALGWQPVGSLIKLDGFSGPWERVLVRGRELAPTQSLREATSAPAAKVVAPEAAAGPMTVTVVRIVLKADGWKIRQAGDFLSDSDDDM</sequence>
<dbReference type="EMBL" id="LSYV01000298">
    <property type="protein sequence ID" value="KXZ41739.1"/>
    <property type="molecule type" value="Genomic_DNA"/>
</dbReference>
<name>A0A150FVV1_GONPE</name>
<dbReference type="Proteomes" id="UP000075714">
    <property type="component" value="Unassembled WGS sequence"/>
</dbReference>
<comment type="caution">
    <text evidence="1">The sequence shown here is derived from an EMBL/GenBank/DDBJ whole genome shotgun (WGS) entry which is preliminary data.</text>
</comment>
<protein>
    <submittedName>
        <fullName evidence="1">Uncharacterized protein</fullName>
    </submittedName>
</protein>
<dbReference type="STRING" id="33097.A0A150FVV1"/>